<reference evidence="1 2" key="1">
    <citation type="submission" date="2020-12" db="EMBL/GenBank/DDBJ databases">
        <title>A novel species.</title>
        <authorList>
            <person name="Li K."/>
        </authorList>
    </citation>
    <scope>NUCLEOTIDE SEQUENCE [LARGE SCALE GENOMIC DNA]</scope>
    <source>
        <strain evidence="1 2">ZYC-3</strain>
    </source>
</reference>
<protein>
    <submittedName>
        <fullName evidence="1">Uncharacterized protein</fullName>
    </submittedName>
</protein>
<dbReference type="Proteomes" id="UP000595636">
    <property type="component" value="Chromosome"/>
</dbReference>
<evidence type="ECO:0000313" key="1">
    <source>
        <dbReference type="EMBL" id="QQM45656.1"/>
    </source>
</evidence>
<proteinExistence type="predicted"/>
<name>A0A7T7L3G1_9ACTN</name>
<accession>A0A7T7L3G1</accession>
<dbReference type="KEGG" id="slf:JEQ17_43750"/>
<gene>
    <name evidence="1" type="ORF">JEQ17_43750</name>
</gene>
<dbReference type="RefSeq" id="WP_200400461.1">
    <property type="nucleotide sequence ID" value="NZ_CP066831.1"/>
</dbReference>
<sequence length="62" mass="6874">MPATRIRCTYGCYGRRSAFGEAVFVGFPGHWIDVEPIFGAEEWAAPDMTSLMQQISPTPADH</sequence>
<organism evidence="1 2">
    <name type="scientific">Streptomyces liliifuscus</name>
    <dbReference type="NCBI Taxonomy" id="2797636"/>
    <lineage>
        <taxon>Bacteria</taxon>
        <taxon>Bacillati</taxon>
        <taxon>Actinomycetota</taxon>
        <taxon>Actinomycetes</taxon>
        <taxon>Kitasatosporales</taxon>
        <taxon>Streptomycetaceae</taxon>
        <taxon>Streptomyces</taxon>
    </lineage>
</organism>
<evidence type="ECO:0000313" key="2">
    <source>
        <dbReference type="Proteomes" id="UP000595636"/>
    </source>
</evidence>
<keyword evidence="2" id="KW-1185">Reference proteome</keyword>
<dbReference type="EMBL" id="CP066831">
    <property type="protein sequence ID" value="QQM45656.1"/>
    <property type="molecule type" value="Genomic_DNA"/>
</dbReference>
<dbReference type="AlphaFoldDB" id="A0A7T7L3G1"/>